<evidence type="ECO:0000313" key="1">
    <source>
        <dbReference type="EMBL" id="KAI8571402.1"/>
    </source>
</evidence>
<keyword evidence="2" id="KW-1185">Reference proteome</keyword>
<comment type="caution">
    <text evidence="1">The sequence shown here is derived from an EMBL/GenBank/DDBJ whole genome shotgun (WGS) entry which is preliminary data.</text>
</comment>
<protein>
    <submittedName>
        <fullName evidence="1">Uncharacterized protein</fullName>
    </submittedName>
</protein>
<gene>
    <name evidence="1" type="ORF">RHMOL_Rhmol01G0117300</name>
</gene>
<reference evidence="1" key="1">
    <citation type="submission" date="2022-02" db="EMBL/GenBank/DDBJ databases">
        <title>Plant Genome Project.</title>
        <authorList>
            <person name="Zhang R.-G."/>
        </authorList>
    </citation>
    <scope>NUCLEOTIDE SEQUENCE</scope>
    <source>
        <strain evidence="1">AT1</strain>
    </source>
</reference>
<dbReference type="EMBL" id="CM046388">
    <property type="protein sequence ID" value="KAI8571402.1"/>
    <property type="molecule type" value="Genomic_DNA"/>
</dbReference>
<accession>A0ACC0Q061</accession>
<sequence length="464" mass="50794">MVIEAGTKALGDPTMEVETREDKEDDGDVARNLVGGPFRKRVSGEGWDSLSGVGGSKKEKGGVHLILDSTESKSCSEEFESRVEDSVELEHGAENEVGLLAQNNLVNQEDYLAQEGTIDLGGGAGPSGPGSINRVLGSFPGGPNPINQGISINQGYDCKEEEEEGCGLDMEWFPCLNGDGHDQVYADFGFASVAYGPTSCTKMYNVRSVPLGAFDHGLVDIQLKWPQRVCGKCEAEGKFCRFVSNSSTSDELECFINPEELLYTSFYQMVRKKKFASSDHDKHLLGWKKLLEIVLSIAKGIEYLHQGCDQQILHFDIKSHNILLDETLNPKITDFGQAKLCPKEQSVVSMTTARGTIGYIAPEVFSRNFGNVSYKSDIYSFGMLLLEMVGGKKNSDVMDNNTNQIYFPEWIYIRLDSGEELGGGDTLIKPPNPFVSTNPTMVPGQASGTAKGLYNRLEVIVESE</sequence>
<proteinExistence type="predicted"/>
<dbReference type="Proteomes" id="UP001062846">
    <property type="component" value="Chromosome 1"/>
</dbReference>
<name>A0ACC0Q061_RHOML</name>
<organism evidence="1 2">
    <name type="scientific">Rhododendron molle</name>
    <name type="common">Chinese azalea</name>
    <name type="synonym">Azalea mollis</name>
    <dbReference type="NCBI Taxonomy" id="49168"/>
    <lineage>
        <taxon>Eukaryota</taxon>
        <taxon>Viridiplantae</taxon>
        <taxon>Streptophyta</taxon>
        <taxon>Embryophyta</taxon>
        <taxon>Tracheophyta</taxon>
        <taxon>Spermatophyta</taxon>
        <taxon>Magnoliopsida</taxon>
        <taxon>eudicotyledons</taxon>
        <taxon>Gunneridae</taxon>
        <taxon>Pentapetalae</taxon>
        <taxon>asterids</taxon>
        <taxon>Ericales</taxon>
        <taxon>Ericaceae</taxon>
        <taxon>Ericoideae</taxon>
        <taxon>Rhodoreae</taxon>
        <taxon>Rhododendron</taxon>
    </lineage>
</organism>
<evidence type="ECO:0000313" key="2">
    <source>
        <dbReference type="Proteomes" id="UP001062846"/>
    </source>
</evidence>